<keyword evidence="3" id="KW-0731">Sigma factor</keyword>
<evidence type="ECO:0000256" key="4">
    <source>
        <dbReference type="ARBA" id="ARBA00023125"/>
    </source>
</evidence>
<dbReference type="InterPro" id="IPR007627">
    <property type="entry name" value="RNA_pol_sigma70_r2"/>
</dbReference>
<feature type="domain" description="RNA polymerase sigma-70 region 2" evidence="6">
    <location>
        <begin position="14"/>
        <end position="79"/>
    </location>
</feature>
<dbReference type="NCBIfam" id="TIGR02983">
    <property type="entry name" value="SigE-fam_strep"/>
    <property type="match status" value="1"/>
</dbReference>
<dbReference type="EMBL" id="CP099490">
    <property type="protein sequence ID" value="USQ75083.1"/>
    <property type="molecule type" value="Genomic_DNA"/>
</dbReference>
<keyword evidence="5" id="KW-0804">Transcription</keyword>
<dbReference type="RefSeq" id="WP_252619219.1">
    <property type="nucleotide sequence ID" value="NZ_CP099490.1"/>
</dbReference>
<keyword evidence="4" id="KW-0238">DNA-binding</keyword>
<dbReference type="PANTHER" id="PTHR43133:SF50">
    <property type="entry name" value="ECF RNA POLYMERASE SIGMA FACTOR SIGM"/>
    <property type="match status" value="1"/>
</dbReference>
<dbReference type="SUPFAM" id="SSF88946">
    <property type="entry name" value="Sigma2 domain of RNA polymerase sigma factors"/>
    <property type="match status" value="1"/>
</dbReference>
<evidence type="ECO:0000313" key="8">
    <source>
        <dbReference type="EMBL" id="USQ75083.1"/>
    </source>
</evidence>
<comment type="similarity">
    <text evidence="1">Belongs to the sigma-70 factor family. ECF subfamily.</text>
</comment>
<dbReference type="InterPro" id="IPR014325">
    <property type="entry name" value="RNA_pol_sigma-E_actinobac"/>
</dbReference>
<dbReference type="InterPro" id="IPR013325">
    <property type="entry name" value="RNA_pol_sigma_r2"/>
</dbReference>
<dbReference type="InterPro" id="IPR013249">
    <property type="entry name" value="RNA_pol_sigma70_r4_t2"/>
</dbReference>
<evidence type="ECO:0000256" key="3">
    <source>
        <dbReference type="ARBA" id="ARBA00023082"/>
    </source>
</evidence>
<keyword evidence="9" id="KW-1185">Reference proteome</keyword>
<evidence type="ECO:0000259" key="7">
    <source>
        <dbReference type="Pfam" id="PF08281"/>
    </source>
</evidence>
<dbReference type="InterPro" id="IPR039425">
    <property type="entry name" value="RNA_pol_sigma-70-like"/>
</dbReference>
<dbReference type="InterPro" id="IPR014284">
    <property type="entry name" value="RNA_pol_sigma-70_dom"/>
</dbReference>
<accession>A0ABY4YEB5</accession>
<dbReference type="Pfam" id="PF08281">
    <property type="entry name" value="Sigma70_r4_2"/>
    <property type="match status" value="1"/>
</dbReference>
<dbReference type="Gene3D" id="1.10.1740.10">
    <property type="match status" value="1"/>
</dbReference>
<dbReference type="InterPro" id="IPR036388">
    <property type="entry name" value="WH-like_DNA-bd_sf"/>
</dbReference>
<dbReference type="PANTHER" id="PTHR43133">
    <property type="entry name" value="RNA POLYMERASE ECF-TYPE SIGMA FACTO"/>
    <property type="match status" value="1"/>
</dbReference>
<name>A0ABY4YEB5_9MICO</name>
<dbReference type="InterPro" id="IPR013324">
    <property type="entry name" value="RNA_pol_sigma_r3/r4-like"/>
</dbReference>
<sequence length="179" mass="20101">MATGDGEAEFTAFVTAREQQLLHAAVLMTGDFHAAQDLLQEALVKLADRWESVSRGAEYSWVRRTLYRDSVSRWRRTRRERSHAAPEDAPGRIGTTIYDPLSQWAAGEEIREALQQLPPKQRAVMVLRYFEDLSEAQIAETLGVSAGTVKSQASAAATKLRDLLPHLQPAERQQRESAR</sequence>
<organism evidence="8 9">
    <name type="scientific">Ornithinimicrobium cryptoxanthini</name>
    <dbReference type="NCBI Taxonomy" id="2934161"/>
    <lineage>
        <taxon>Bacteria</taxon>
        <taxon>Bacillati</taxon>
        <taxon>Actinomycetota</taxon>
        <taxon>Actinomycetes</taxon>
        <taxon>Micrococcales</taxon>
        <taxon>Ornithinimicrobiaceae</taxon>
        <taxon>Ornithinimicrobium</taxon>
    </lineage>
</organism>
<dbReference type="Proteomes" id="UP001056535">
    <property type="component" value="Chromosome"/>
</dbReference>
<evidence type="ECO:0000256" key="2">
    <source>
        <dbReference type="ARBA" id="ARBA00023015"/>
    </source>
</evidence>
<dbReference type="SUPFAM" id="SSF88659">
    <property type="entry name" value="Sigma3 and sigma4 domains of RNA polymerase sigma factors"/>
    <property type="match status" value="1"/>
</dbReference>
<evidence type="ECO:0000256" key="5">
    <source>
        <dbReference type="ARBA" id="ARBA00023163"/>
    </source>
</evidence>
<dbReference type="Pfam" id="PF04542">
    <property type="entry name" value="Sigma70_r2"/>
    <property type="match status" value="1"/>
</dbReference>
<keyword evidence="2" id="KW-0805">Transcription regulation</keyword>
<dbReference type="Gene3D" id="1.10.10.10">
    <property type="entry name" value="Winged helix-like DNA-binding domain superfamily/Winged helix DNA-binding domain"/>
    <property type="match status" value="1"/>
</dbReference>
<feature type="domain" description="RNA polymerase sigma factor 70 region 4 type 2" evidence="7">
    <location>
        <begin position="108"/>
        <end position="160"/>
    </location>
</feature>
<dbReference type="NCBIfam" id="TIGR02937">
    <property type="entry name" value="sigma70-ECF"/>
    <property type="match status" value="1"/>
</dbReference>
<evidence type="ECO:0000256" key="1">
    <source>
        <dbReference type="ARBA" id="ARBA00010641"/>
    </source>
</evidence>
<protein>
    <submittedName>
        <fullName evidence="8">SigE family RNA polymerase sigma factor</fullName>
    </submittedName>
</protein>
<gene>
    <name evidence="8" type="ORF">NF557_10545</name>
</gene>
<evidence type="ECO:0000313" key="9">
    <source>
        <dbReference type="Proteomes" id="UP001056535"/>
    </source>
</evidence>
<evidence type="ECO:0000259" key="6">
    <source>
        <dbReference type="Pfam" id="PF04542"/>
    </source>
</evidence>
<dbReference type="CDD" id="cd06171">
    <property type="entry name" value="Sigma70_r4"/>
    <property type="match status" value="1"/>
</dbReference>
<reference evidence="8" key="1">
    <citation type="submission" date="2022-06" db="EMBL/GenBank/DDBJ databases">
        <title>Ornithinimicrobium JY.X270.</title>
        <authorList>
            <person name="Huang Y."/>
        </authorList>
    </citation>
    <scope>NUCLEOTIDE SEQUENCE</scope>
    <source>
        <strain evidence="8">JY.X270</strain>
    </source>
</reference>
<proteinExistence type="inferred from homology"/>